<dbReference type="Proteomes" id="UP000682733">
    <property type="component" value="Unassembled WGS sequence"/>
</dbReference>
<dbReference type="InterPro" id="IPR043502">
    <property type="entry name" value="DNA/RNA_pol_sf"/>
</dbReference>
<dbReference type="PANTHER" id="PTHR24559:SF444">
    <property type="entry name" value="REVERSE TRANSCRIPTASE DOMAIN-CONTAINING PROTEIN"/>
    <property type="match status" value="1"/>
</dbReference>
<reference evidence="2" key="1">
    <citation type="submission" date="2021-02" db="EMBL/GenBank/DDBJ databases">
        <authorList>
            <person name="Nowell W R."/>
        </authorList>
    </citation>
    <scope>NUCLEOTIDE SEQUENCE</scope>
</reference>
<dbReference type="Pfam" id="PF00078">
    <property type="entry name" value="RVT_1"/>
    <property type="match status" value="1"/>
</dbReference>
<dbReference type="EMBL" id="CAJNOK010012119">
    <property type="protein sequence ID" value="CAF1156396.1"/>
    <property type="molecule type" value="Genomic_DNA"/>
</dbReference>
<sequence>MCYPPHQYCQHYSCSSKGTLLGETSFSDASPVPRSTEQKDISTQDNHIHNTIQPPIICNRIQSIHPKVEQDIQQLVSKTEDKKRHDDLPSLLHRFHIIFDTTKHNIANTPINHVINTLPHSPPAQRPYPQPNTEESMYKICQEFLKAGLISEFHSRYAAPALLLKKSDGKNRLVIDYKKLNLVTIKDLSPFPNMENTIQKLGRGYKYFSKLDLKSGFYQIPIKEEDKEKYVYECVLKSSWPNVQELVLNGYLELSDQYIQHLGNVNKIKVTACDLDDIYVNSTLKLPKINEVNIQCWDWKSTRSFMSPVYQLLYSTSNLRILQVPSALLYN</sequence>
<dbReference type="Proteomes" id="UP000677228">
    <property type="component" value="Unassembled WGS sequence"/>
</dbReference>
<dbReference type="InterPro" id="IPR000477">
    <property type="entry name" value="RT_dom"/>
</dbReference>
<accession>A0A8S2EAS0</accession>
<dbReference type="Gene3D" id="3.30.70.270">
    <property type="match status" value="1"/>
</dbReference>
<evidence type="ECO:0000313" key="4">
    <source>
        <dbReference type="Proteomes" id="UP000677228"/>
    </source>
</evidence>
<protein>
    <recommendedName>
        <fullName evidence="1">Reverse transcriptase domain-containing protein</fullName>
    </recommendedName>
</protein>
<dbReference type="AlphaFoldDB" id="A0A8S2EAS0"/>
<comment type="caution">
    <text evidence="2">The sequence shown here is derived from an EMBL/GenBank/DDBJ whole genome shotgun (WGS) entry which is preliminary data.</text>
</comment>
<evidence type="ECO:0000313" key="3">
    <source>
        <dbReference type="EMBL" id="CAF3967616.1"/>
    </source>
</evidence>
<proteinExistence type="predicted"/>
<dbReference type="InterPro" id="IPR053134">
    <property type="entry name" value="RNA-dir_DNA_polymerase"/>
</dbReference>
<evidence type="ECO:0000313" key="2">
    <source>
        <dbReference type="EMBL" id="CAF1156396.1"/>
    </source>
</evidence>
<dbReference type="CDD" id="cd01647">
    <property type="entry name" value="RT_LTR"/>
    <property type="match status" value="1"/>
</dbReference>
<dbReference type="EMBL" id="CAJOBA010033573">
    <property type="protein sequence ID" value="CAF3967616.1"/>
    <property type="molecule type" value="Genomic_DNA"/>
</dbReference>
<organism evidence="2 4">
    <name type="scientific">Didymodactylos carnosus</name>
    <dbReference type="NCBI Taxonomy" id="1234261"/>
    <lineage>
        <taxon>Eukaryota</taxon>
        <taxon>Metazoa</taxon>
        <taxon>Spiralia</taxon>
        <taxon>Gnathifera</taxon>
        <taxon>Rotifera</taxon>
        <taxon>Eurotatoria</taxon>
        <taxon>Bdelloidea</taxon>
        <taxon>Philodinida</taxon>
        <taxon>Philodinidae</taxon>
        <taxon>Didymodactylos</taxon>
    </lineage>
</organism>
<feature type="domain" description="Reverse transcriptase" evidence="1">
    <location>
        <begin position="165"/>
        <end position="235"/>
    </location>
</feature>
<name>A0A8S2EAS0_9BILA</name>
<dbReference type="InterPro" id="IPR043128">
    <property type="entry name" value="Rev_trsase/Diguanyl_cyclase"/>
</dbReference>
<gene>
    <name evidence="2" type="ORF">OVA965_LOCUS21866</name>
    <name evidence="3" type="ORF">TMI583_LOCUS22573</name>
</gene>
<dbReference type="SUPFAM" id="SSF56672">
    <property type="entry name" value="DNA/RNA polymerases"/>
    <property type="match status" value="1"/>
</dbReference>
<dbReference type="PANTHER" id="PTHR24559">
    <property type="entry name" value="TRANSPOSON TY3-I GAG-POL POLYPROTEIN"/>
    <property type="match status" value="1"/>
</dbReference>
<dbReference type="Gene3D" id="3.10.10.10">
    <property type="entry name" value="HIV Type 1 Reverse Transcriptase, subunit A, domain 1"/>
    <property type="match status" value="1"/>
</dbReference>
<evidence type="ECO:0000259" key="1">
    <source>
        <dbReference type="Pfam" id="PF00078"/>
    </source>
</evidence>